<gene>
    <name evidence="13" type="ORF">JT362_01900</name>
</gene>
<proteinExistence type="predicted"/>
<comment type="catalytic activity">
    <reaction evidence="10">
        <text>L-threonyl-[protein] + ATP = O-phospho-L-threonyl-[protein] + ADP + H(+)</text>
        <dbReference type="Rhea" id="RHEA:46608"/>
        <dbReference type="Rhea" id="RHEA-COMP:11060"/>
        <dbReference type="Rhea" id="RHEA-COMP:11605"/>
        <dbReference type="ChEBI" id="CHEBI:15378"/>
        <dbReference type="ChEBI" id="CHEBI:30013"/>
        <dbReference type="ChEBI" id="CHEBI:30616"/>
        <dbReference type="ChEBI" id="CHEBI:61977"/>
        <dbReference type="ChEBI" id="CHEBI:456216"/>
        <dbReference type="EC" id="2.7.11.1"/>
    </reaction>
</comment>
<dbReference type="SUPFAM" id="SSF52058">
    <property type="entry name" value="L domain-like"/>
    <property type="match status" value="3"/>
</dbReference>
<dbReference type="EMBL" id="JAFFZE010000004">
    <property type="protein sequence ID" value="MCT2581872.1"/>
    <property type="molecule type" value="Genomic_DNA"/>
</dbReference>
<dbReference type="Proteomes" id="UP001156441">
    <property type="component" value="Unassembled WGS sequence"/>
</dbReference>
<evidence type="ECO:0000256" key="7">
    <source>
        <dbReference type="ARBA" id="ARBA00022777"/>
    </source>
</evidence>
<sequence length="1548" mass="171647">MGAHVPFGTDGAHRRIERARDEGHTSLDLGNLWLTQVPPELAELPDLAELHLNGNRLAEVPAWLGDLTGLSTLDLNDNRLSALPPELGRLPLADLRLNGNRLTELPDSLATATGLTRLDLDNNRFDGVPDWLGGLTNLRRLDLGRCRLTRVPDWLRGLRQLTELWLNHNRLTDLPDWVGELTTLTSFHLNDNRFAILPPKLGDLTGLTMLGLQGCGLESVPEWVAGLTGLRELGLADNRLVELPPWFGDLTALTTVELHNNRFEVVPPQLAALPQLSNLDLGWNRLTELPDWFACLTHLTELHLRYNRFREVPAAVRALTGLTTLSLNGCRIDTLPDWLTDLTGLKTLWLNNNDLSALPDRIGRLTNLDHLSVGNNRLTDLPEGMASLSELTRLWVDGNRLTEVPGCVAALTGLTSLGIGGNRITALPEWLGGLTELDLLRLDGCQLVEVPEWVRGLRRLTKLHLANNALTELPEWIGDLSGLTHLWLDGNPLSALPDGLAELSGLTSLSVRNCQLTEVPRWLPGMTGLDQLTLDNNPLGTLPDTLGELVGLTALDLTECGLTEVPAWLRRLTGLTALTLSRNSLTELPEWISELSGLVALVVDGNELSSLPRSITALTELTMVWFDDCTGVERLSGLPKLHSLSLARCGLTELPEWTRSLTDLTTLFLHENSLTELPEWISELDGLSTLWLNENQLTGLPDRIGDLTGLTSLRLDDNRLSSLPGSFGALTGLNELPLDNNRLVALPDSVGDLSGLTTVNVNGNQLTELPDGLSALTRLRVLHANNNQLRTLPDWLPELPNLTQVSVSANPLVSPPPEIATAGSESLMAFIRARQEGSAEQWLSKLLVVGEGGVGKTSAVRALAGDPHDPDEPSTHGLMVKELTVPHPDHPDVHMRLSAWDFGGQQIYHATHQFFLTNRSLFLLLWNSRLGWEQGKLRYWLDIIAARAPASPVVLVATHLTDRPVDLPLSELRQEYPNIVDSLALDNATRAGVDALGARLAECAARLPLMGSQWPVSWLAAADAVRGAEENHVTPDRMWELMAGAGVRDPDQQRYLAVALHELGDILYYSDDPELSQIVVLRPEWVNDHISRVLDSDRVAAGHGLLTRRHLDELWSGLDRGLRDHFLGMMDKYDLSYRIEGGRTGDVSLVVERLQWDPPDYQPEWDEIGRRDNTREIRVLYRLNTMPPGIPTWFIARSHRFSRAMHWRTGALLGHGDGQHLALVRANRHRNTVELAVRGPSPVGFFSILDDGLNLTLERFPGLHITRQVPCPCRDHEPVPCQELFDYEDLRTRMNRTPPRDEIECRKSYEFVSVPQLLLGLAPSERDVARTGLEQITAALARIDDKLDAQGIYVQRMFLKLQRLAQTQQEARCPSVFAIVPTGKRKLAGSAYEIRLYCEEPGAWHRLPDRAGCYPITQPAEWFRKVGPYLQHLMVALKHVAPLAGPVLGVTVDKLDEQVKADCDLMKELVSQLPDEIRHEPELSIMDAVQTGPAARAVHDADFRALQAMLTRLDPDQEWGGLSRTTTPEGLTLYLCADHVAGYHQTGR</sequence>
<dbReference type="PROSITE" id="PS51450">
    <property type="entry name" value="LRR"/>
    <property type="match status" value="2"/>
</dbReference>
<dbReference type="Pfam" id="PF08477">
    <property type="entry name" value="Roc"/>
    <property type="match status" value="1"/>
</dbReference>
<keyword evidence="3" id="KW-0433">Leucine-rich repeat</keyword>
<keyword evidence="9" id="KW-0342">GTP-binding</keyword>
<comment type="caution">
    <text evidence="13">The sequence shown here is derived from an EMBL/GenBank/DDBJ whole genome shotgun (WGS) entry which is preliminary data.</text>
</comment>
<organism evidence="13 14">
    <name type="scientific">Actinophytocola gossypii</name>
    <dbReference type="NCBI Taxonomy" id="2812003"/>
    <lineage>
        <taxon>Bacteria</taxon>
        <taxon>Bacillati</taxon>
        <taxon>Actinomycetota</taxon>
        <taxon>Actinomycetes</taxon>
        <taxon>Pseudonocardiales</taxon>
        <taxon>Pseudonocardiaceae</taxon>
    </lineage>
</organism>
<dbReference type="InterPro" id="IPR032171">
    <property type="entry name" value="COR-A"/>
</dbReference>
<keyword evidence="14" id="KW-1185">Reference proteome</keyword>
<dbReference type="InterPro" id="IPR027417">
    <property type="entry name" value="P-loop_NTPase"/>
</dbReference>
<dbReference type="SUPFAM" id="SSF52047">
    <property type="entry name" value="RNI-like"/>
    <property type="match status" value="1"/>
</dbReference>
<evidence type="ECO:0000256" key="5">
    <source>
        <dbReference type="ARBA" id="ARBA00022737"/>
    </source>
</evidence>
<dbReference type="InterPro" id="IPR050216">
    <property type="entry name" value="LRR_domain-containing"/>
</dbReference>
<evidence type="ECO:0000256" key="6">
    <source>
        <dbReference type="ARBA" id="ARBA00022741"/>
    </source>
</evidence>
<keyword evidence="8" id="KW-0067">ATP-binding</keyword>
<dbReference type="Gene3D" id="3.30.70.1390">
    <property type="entry name" value="ROC domain from the Parkinson's disease-associated leucine-rich repeat kinase 2"/>
    <property type="match status" value="1"/>
</dbReference>
<dbReference type="PROSITE" id="PS51424">
    <property type="entry name" value="ROC"/>
    <property type="match status" value="1"/>
</dbReference>
<dbReference type="InterPro" id="IPR057263">
    <property type="entry name" value="COR-B"/>
</dbReference>
<evidence type="ECO:0000256" key="4">
    <source>
        <dbReference type="ARBA" id="ARBA00022679"/>
    </source>
</evidence>
<dbReference type="Pfam" id="PF23598">
    <property type="entry name" value="LRR_14"/>
    <property type="match status" value="2"/>
</dbReference>
<dbReference type="InterPro" id="IPR055414">
    <property type="entry name" value="LRR_R13L4/SHOC2-like"/>
</dbReference>
<dbReference type="Gene3D" id="3.40.50.300">
    <property type="entry name" value="P-loop containing nucleotide triphosphate hydrolases"/>
    <property type="match status" value="1"/>
</dbReference>
<evidence type="ECO:0000256" key="8">
    <source>
        <dbReference type="ARBA" id="ARBA00022840"/>
    </source>
</evidence>
<accession>A0ABT2J1Y4</accession>
<evidence type="ECO:0000256" key="9">
    <source>
        <dbReference type="ARBA" id="ARBA00023134"/>
    </source>
</evidence>
<protein>
    <recommendedName>
        <fullName evidence="1">non-specific serine/threonine protein kinase</fullName>
        <ecNumber evidence="1">2.7.11.1</ecNumber>
    </recommendedName>
</protein>
<dbReference type="SMART" id="SM00365">
    <property type="entry name" value="LRR_SD22"/>
    <property type="match status" value="8"/>
</dbReference>
<evidence type="ECO:0000259" key="12">
    <source>
        <dbReference type="PROSITE" id="PS51424"/>
    </source>
</evidence>
<comment type="catalytic activity">
    <reaction evidence="11">
        <text>L-seryl-[protein] + ATP = O-phospho-L-seryl-[protein] + ADP + H(+)</text>
        <dbReference type="Rhea" id="RHEA:17989"/>
        <dbReference type="Rhea" id="RHEA-COMP:9863"/>
        <dbReference type="Rhea" id="RHEA-COMP:11604"/>
        <dbReference type="ChEBI" id="CHEBI:15378"/>
        <dbReference type="ChEBI" id="CHEBI:29999"/>
        <dbReference type="ChEBI" id="CHEBI:30616"/>
        <dbReference type="ChEBI" id="CHEBI:83421"/>
        <dbReference type="ChEBI" id="CHEBI:456216"/>
        <dbReference type="EC" id="2.7.11.1"/>
    </reaction>
</comment>
<dbReference type="InterPro" id="IPR003591">
    <property type="entry name" value="Leu-rich_rpt_typical-subtyp"/>
</dbReference>
<dbReference type="SUPFAM" id="SSF52540">
    <property type="entry name" value="P-loop containing nucleoside triphosphate hydrolases"/>
    <property type="match status" value="1"/>
</dbReference>
<feature type="domain" description="Roc" evidence="12">
    <location>
        <begin position="837"/>
        <end position="1007"/>
    </location>
</feature>
<evidence type="ECO:0000313" key="13">
    <source>
        <dbReference type="EMBL" id="MCT2581872.1"/>
    </source>
</evidence>
<evidence type="ECO:0000313" key="14">
    <source>
        <dbReference type="Proteomes" id="UP001156441"/>
    </source>
</evidence>
<keyword evidence="4" id="KW-0808">Transferase</keyword>
<dbReference type="InterPro" id="IPR020859">
    <property type="entry name" value="ROC"/>
</dbReference>
<dbReference type="InterPro" id="IPR032675">
    <property type="entry name" value="LRR_dom_sf"/>
</dbReference>
<dbReference type="InterPro" id="IPR036388">
    <property type="entry name" value="WH-like_DNA-bd_sf"/>
</dbReference>
<evidence type="ECO:0000256" key="3">
    <source>
        <dbReference type="ARBA" id="ARBA00022614"/>
    </source>
</evidence>
<dbReference type="InterPro" id="IPR001611">
    <property type="entry name" value="Leu-rich_rpt"/>
</dbReference>
<dbReference type="Pfam" id="PF25497">
    <property type="entry name" value="COR-B"/>
    <property type="match status" value="1"/>
</dbReference>
<dbReference type="PANTHER" id="PTHR48051">
    <property type="match status" value="1"/>
</dbReference>
<keyword evidence="2" id="KW-0723">Serine/threonine-protein kinase</keyword>
<keyword evidence="6" id="KW-0547">Nucleotide-binding</keyword>
<evidence type="ECO:0000256" key="11">
    <source>
        <dbReference type="ARBA" id="ARBA00048679"/>
    </source>
</evidence>
<evidence type="ECO:0000256" key="10">
    <source>
        <dbReference type="ARBA" id="ARBA00047899"/>
    </source>
</evidence>
<dbReference type="EC" id="2.7.11.1" evidence="1"/>
<keyword evidence="5" id="KW-0677">Repeat</keyword>
<dbReference type="SMART" id="SM00364">
    <property type="entry name" value="LRR_BAC"/>
    <property type="match status" value="24"/>
</dbReference>
<name>A0ABT2J1Y4_9PSEU</name>
<reference evidence="13 14" key="1">
    <citation type="submission" date="2021-02" db="EMBL/GenBank/DDBJ databases">
        <title>Actinophytocola xerophila sp. nov., isolated from soil of cotton cropping field.</title>
        <authorList>
            <person name="Huang R."/>
            <person name="Chen X."/>
            <person name="Ge X."/>
            <person name="Liu W."/>
        </authorList>
    </citation>
    <scope>NUCLEOTIDE SEQUENCE [LARGE SCALE GENOMIC DNA]</scope>
    <source>
        <strain evidence="13 14">S1-96</strain>
    </source>
</reference>
<dbReference type="Gene3D" id="3.30.310.200">
    <property type="match status" value="1"/>
</dbReference>
<dbReference type="PANTHER" id="PTHR48051:SF1">
    <property type="entry name" value="RAS SUPPRESSOR PROTEIN 1"/>
    <property type="match status" value="1"/>
</dbReference>
<evidence type="ECO:0000256" key="1">
    <source>
        <dbReference type="ARBA" id="ARBA00012513"/>
    </source>
</evidence>
<dbReference type="Gene3D" id="1.10.10.10">
    <property type="entry name" value="Winged helix-like DNA-binding domain superfamily/Winged helix DNA-binding domain"/>
    <property type="match status" value="1"/>
</dbReference>
<evidence type="ECO:0000256" key="2">
    <source>
        <dbReference type="ARBA" id="ARBA00022527"/>
    </source>
</evidence>
<dbReference type="Pfam" id="PF13855">
    <property type="entry name" value="LRR_8"/>
    <property type="match status" value="3"/>
</dbReference>
<dbReference type="Pfam" id="PF16095">
    <property type="entry name" value="COR-A"/>
    <property type="match status" value="1"/>
</dbReference>
<keyword evidence="7" id="KW-0418">Kinase</keyword>
<dbReference type="RefSeq" id="WP_260189230.1">
    <property type="nucleotide sequence ID" value="NZ_JAFFZE010000004.1"/>
</dbReference>
<dbReference type="Gene3D" id="3.80.10.10">
    <property type="entry name" value="Ribonuclease Inhibitor"/>
    <property type="match status" value="3"/>
</dbReference>
<dbReference type="SMART" id="SM00369">
    <property type="entry name" value="LRR_TYP"/>
    <property type="match status" value="30"/>
</dbReference>